<dbReference type="GO" id="GO:0015086">
    <property type="term" value="F:cadmium ion transmembrane transporter activity"/>
    <property type="evidence" value="ECO:0007669"/>
    <property type="project" value="TreeGrafter"/>
</dbReference>
<evidence type="ECO:0000256" key="1">
    <source>
        <dbReference type="ARBA" id="ARBA00004141"/>
    </source>
</evidence>
<dbReference type="NCBIfam" id="NF037982">
    <property type="entry name" value="Nramp_1"/>
    <property type="match status" value="1"/>
</dbReference>
<gene>
    <name evidence="7" type="primary">mntH</name>
    <name evidence="7" type="ORF">TICRE_09370</name>
</gene>
<feature type="transmembrane region" description="Helical" evidence="6">
    <location>
        <begin position="121"/>
        <end position="146"/>
    </location>
</feature>
<feature type="transmembrane region" description="Helical" evidence="6">
    <location>
        <begin position="158"/>
        <end position="177"/>
    </location>
</feature>
<keyword evidence="3 6" id="KW-0812">Transmembrane</keyword>
<feature type="transmembrane region" description="Helical" evidence="6">
    <location>
        <begin position="284"/>
        <end position="314"/>
    </location>
</feature>
<keyword evidence="8" id="KW-1185">Reference proteome</keyword>
<feature type="transmembrane region" description="Helical" evidence="6">
    <location>
        <begin position="46"/>
        <end position="65"/>
    </location>
</feature>
<keyword evidence="4 6" id="KW-1133">Transmembrane helix</keyword>
<dbReference type="RefSeq" id="WP_075725645.1">
    <property type="nucleotide sequence ID" value="NZ_LTDM01000011.1"/>
</dbReference>
<dbReference type="Pfam" id="PF01566">
    <property type="entry name" value="Nramp"/>
    <property type="match status" value="1"/>
</dbReference>
<dbReference type="GO" id="GO:0034755">
    <property type="term" value="P:iron ion transmembrane transport"/>
    <property type="evidence" value="ECO:0007669"/>
    <property type="project" value="TreeGrafter"/>
</dbReference>
<dbReference type="OrthoDB" id="9787548at2"/>
<protein>
    <submittedName>
        <fullName evidence="7">Divalent metal cation transporter MntH</fullName>
    </submittedName>
</protein>
<evidence type="ECO:0000313" key="7">
    <source>
        <dbReference type="EMBL" id="OLS03236.1"/>
    </source>
</evidence>
<dbReference type="EMBL" id="LTDM01000011">
    <property type="protein sequence ID" value="OLS03236.1"/>
    <property type="molecule type" value="Genomic_DNA"/>
</dbReference>
<feature type="transmembrane region" description="Helical" evidence="6">
    <location>
        <begin position="20"/>
        <end position="40"/>
    </location>
</feature>
<keyword evidence="2" id="KW-0813">Transport</keyword>
<dbReference type="GO" id="GO:0005384">
    <property type="term" value="F:manganese ion transmembrane transporter activity"/>
    <property type="evidence" value="ECO:0007669"/>
    <property type="project" value="TreeGrafter"/>
</dbReference>
<organism evidence="7 8">
    <name type="scientific">Tissierella creatinophila DSM 6911</name>
    <dbReference type="NCBI Taxonomy" id="1123403"/>
    <lineage>
        <taxon>Bacteria</taxon>
        <taxon>Bacillati</taxon>
        <taxon>Bacillota</taxon>
        <taxon>Tissierellia</taxon>
        <taxon>Tissierellales</taxon>
        <taxon>Tissierellaceae</taxon>
        <taxon>Tissierella</taxon>
    </lineage>
</organism>
<comment type="subcellular location">
    <subcellularLocation>
        <location evidence="1">Membrane</location>
        <topology evidence="1">Multi-pass membrane protein</topology>
    </subcellularLocation>
</comment>
<dbReference type="InterPro" id="IPR001046">
    <property type="entry name" value="NRAMP_fam"/>
</dbReference>
<dbReference type="PANTHER" id="PTHR11706">
    <property type="entry name" value="SOLUTE CARRIER PROTEIN FAMILY 11 MEMBER"/>
    <property type="match status" value="1"/>
</dbReference>
<evidence type="ECO:0000256" key="3">
    <source>
        <dbReference type="ARBA" id="ARBA00022692"/>
    </source>
</evidence>
<accession>A0A1U7M7H6</accession>
<dbReference type="Proteomes" id="UP000186112">
    <property type="component" value="Unassembled WGS sequence"/>
</dbReference>
<dbReference type="PRINTS" id="PR00447">
    <property type="entry name" value="NATRESASSCMP"/>
</dbReference>
<feature type="transmembrane region" description="Helical" evidence="6">
    <location>
        <begin position="388"/>
        <end position="406"/>
    </location>
</feature>
<reference evidence="7 8" key="1">
    <citation type="submission" date="2016-02" db="EMBL/GenBank/DDBJ databases">
        <title>Genome sequence of Tissierella creatinophila DSM 6911.</title>
        <authorList>
            <person name="Poehlein A."/>
            <person name="Daniel R."/>
        </authorList>
    </citation>
    <scope>NUCLEOTIDE SEQUENCE [LARGE SCALE GENOMIC DNA]</scope>
    <source>
        <strain evidence="7 8">DSM 6911</strain>
    </source>
</reference>
<comment type="caution">
    <text evidence="7">The sequence shown here is derived from an EMBL/GenBank/DDBJ whole genome shotgun (WGS) entry which is preliminary data.</text>
</comment>
<feature type="transmembrane region" description="Helical" evidence="6">
    <location>
        <begin position="326"/>
        <end position="343"/>
    </location>
</feature>
<evidence type="ECO:0000256" key="6">
    <source>
        <dbReference type="SAM" id="Phobius"/>
    </source>
</evidence>
<sequence>MEQNNKMIKRKYTWKDKLKAIGPGAMITASFIGPGTVTTATRAGAGYGYGLLWTVLFSIIATIILQEMSAKLGIITRSGLGEAIVRQFDDPFVKKISILLVGGAITLGCASYISGDLSGTALGLSTIIGIKSNFMGPFIGIIVFFMVYKGSPKFLEKFLTALVVVMAVVFFTTMIVAKPDFSEIFSGLVPRIPKGGLIYVISLIGTTVVPYNFFIHATTARQTWSSPDELELSKWDTYVSISLGGLITAAILITSATFMRGVTVNSAADMAIQLEPLLGSWAKLFMGIGLFAAGLSSAIATPLGASYTLAGLLGWKYDNSDKRFKAVNLGIVAIGAIVSGLGLNPLTVILVAQALNGIVLPVIAIYLVYITSSKKQLGKYKNSPIQKWLGVAVATITIALGGNSLIDAIKSFIQMF</sequence>
<evidence type="ECO:0000256" key="5">
    <source>
        <dbReference type="ARBA" id="ARBA00023136"/>
    </source>
</evidence>
<feature type="transmembrane region" description="Helical" evidence="6">
    <location>
        <begin position="238"/>
        <end position="259"/>
    </location>
</feature>
<evidence type="ECO:0000256" key="2">
    <source>
        <dbReference type="ARBA" id="ARBA00022448"/>
    </source>
</evidence>
<evidence type="ECO:0000256" key="4">
    <source>
        <dbReference type="ARBA" id="ARBA00022989"/>
    </source>
</evidence>
<feature type="transmembrane region" description="Helical" evidence="6">
    <location>
        <begin position="96"/>
        <end position="115"/>
    </location>
</feature>
<keyword evidence="5 6" id="KW-0472">Membrane</keyword>
<dbReference type="GO" id="GO:0005886">
    <property type="term" value="C:plasma membrane"/>
    <property type="evidence" value="ECO:0007669"/>
    <property type="project" value="TreeGrafter"/>
</dbReference>
<dbReference type="AlphaFoldDB" id="A0A1U7M7H6"/>
<feature type="transmembrane region" description="Helical" evidence="6">
    <location>
        <begin position="197"/>
        <end position="217"/>
    </location>
</feature>
<evidence type="ECO:0000313" key="8">
    <source>
        <dbReference type="Proteomes" id="UP000186112"/>
    </source>
</evidence>
<feature type="transmembrane region" description="Helical" evidence="6">
    <location>
        <begin position="349"/>
        <end position="368"/>
    </location>
</feature>
<name>A0A1U7M7H6_TISCR</name>
<proteinExistence type="predicted"/>
<dbReference type="PANTHER" id="PTHR11706:SF33">
    <property type="entry name" value="NATURAL RESISTANCE-ASSOCIATED MACROPHAGE PROTEIN 2"/>
    <property type="match status" value="1"/>
</dbReference>